<proteinExistence type="inferred from homology"/>
<dbReference type="NCBIfam" id="TIGR00166">
    <property type="entry name" value="S6"/>
    <property type="match status" value="1"/>
</dbReference>
<dbReference type="PATRIC" id="fig|797516.3.peg.1821"/>
<evidence type="ECO:0000256" key="4">
    <source>
        <dbReference type="ARBA" id="ARBA00022980"/>
    </source>
</evidence>
<evidence type="ECO:0000313" key="10">
    <source>
        <dbReference type="Proteomes" id="UP000005025"/>
    </source>
</evidence>
<dbReference type="GO" id="GO:0005737">
    <property type="term" value="C:cytoplasm"/>
    <property type="evidence" value="ECO:0007669"/>
    <property type="project" value="UniProtKB-ARBA"/>
</dbReference>
<dbReference type="GO" id="GO:0006412">
    <property type="term" value="P:translation"/>
    <property type="evidence" value="ECO:0007669"/>
    <property type="project" value="UniProtKB-UniRule"/>
</dbReference>
<keyword evidence="3 8" id="KW-0694">RNA-binding</keyword>
<dbReference type="InterPro" id="IPR020814">
    <property type="entry name" value="Ribosomal_S6_plastid/chlpt"/>
</dbReference>
<dbReference type="GO" id="GO:0005840">
    <property type="term" value="C:ribosome"/>
    <property type="evidence" value="ECO:0007669"/>
    <property type="project" value="UniProtKB-KW"/>
</dbReference>
<evidence type="ECO:0000313" key="9">
    <source>
        <dbReference type="EMBL" id="EHO50497.1"/>
    </source>
</evidence>
<evidence type="ECO:0000256" key="7">
    <source>
        <dbReference type="ARBA" id="ARBA00035294"/>
    </source>
</evidence>
<comment type="similarity">
    <text evidence="1 8">Belongs to the bacterial ribosomal protein bS6 family.</text>
</comment>
<dbReference type="Pfam" id="PF01250">
    <property type="entry name" value="Ribosomal_S6"/>
    <property type="match status" value="1"/>
</dbReference>
<organism evidence="9 10">
    <name type="scientific">Lentilactobacillus kisonensis F0435</name>
    <dbReference type="NCBI Taxonomy" id="797516"/>
    <lineage>
        <taxon>Bacteria</taxon>
        <taxon>Bacillati</taxon>
        <taxon>Bacillota</taxon>
        <taxon>Bacilli</taxon>
        <taxon>Lactobacillales</taxon>
        <taxon>Lactobacillaceae</taxon>
        <taxon>Lentilactobacillus</taxon>
    </lineage>
</organism>
<dbReference type="GO" id="GO:1990904">
    <property type="term" value="C:ribonucleoprotein complex"/>
    <property type="evidence" value="ECO:0007669"/>
    <property type="project" value="UniProtKB-KW"/>
</dbReference>
<evidence type="ECO:0000256" key="8">
    <source>
        <dbReference type="HAMAP-Rule" id="MF_00360"/>
    </source>
</evidence>
<evidence type="ECO:0000256" key="6">
    <source>
        <dbReference type="ARBA" id="ARBA00035104"/>
    </source>
</evidence>
<reference evidence="9 10" key="1">
    <citation type="submission" date="2011-09" db="EMBL/GenBank/DDBJ databases">
        <authorList>
            <person name="Weinstock G."/>
            <person name="Sodergren E."/>
            <person name="Clifton S."/>
            <person name="Fulton L."/>
            <person name="Fulton B."/>
            <person name="Courtney L."/>
            <person name="Fronick C."/>
            <person name="Harrison M."/>
            <person name="Strong C."/>
            <person name="Farmer C."/>
            <person name="Delahaunty K."/>
            <person name="Markovic C."/>
            <person name="Hall O."/>
            <person name="Minx P."/>
            <person name="Tomlinson C."/>
            <person name="Mitreva M."/>
            <person name="Hou S."/>
            <person name="Chen J."/>
            <person name="Wollam A."/>
            <person name="Pepin K.H."/>
            <person name="Johnson M."/>
            <person name="Bhonagiri V."/>
            <person name="Zhang X."/>
            <person name="Suruliraj S."/>
            <person name="Warren W."/>
            <person name="Chinwalla A."/>
            <person name="Mardis E.R."/>
            <person name="Wilson R.K."/>
        </authorList>
    </citation>
    <scope>NUCLEOTIDE SEQUENCE [LARGE SCALE GENOMIC DNA]</scope>
    <source>
        <strain evidence="9 10">F0435</strain>
    </source>
</reference>
<protein>
    <recommendedName>
        <fullName evidence="7 8">Small ribosomal subunit protein bS6</fullName>
    </recommendedName>
</protein>
<dbReference type="InterPro" id="IPR035980">
    <property type="entry name" value="Ribosomal_bS6_sf"/>
</dbReference>
<dbReference type="InterPro" id="IPR014717">
    <property type="entry name" value="Transl_elong_EF1B/ribsomal_bS6"/>
</dbReference>
<evidence type="ECO:0000256" key="2">
    <source>
        <dbReference type="ARBA" id="ARBA00022730"/>
    </source>
</evidence>
<dbReference type="STRING" id="797516.HMPREF9104_02036"/>
<comment type="caution">
    <text evidence="9">The sequence shown here is derived from an EMBL/GenBank/DDBJ whole genome shotgun (WGS) entry which is preliminary data.</text>
</comment>
<dbReference type="HOGENOM" id="CLU_113441_5_3_9"/>
<dbReference type="HAMAP" id="MF_00360">
    <property type="entry name" value="Ribosomal_bS6"/>
    <property type="match status" value="1"/>
</dbReference>
<evidence type="ECO:0000256" key="5">
    <source>
        <dbReference type="ARBA" id="ARBA00023274"/>
    </source>
</evidence>
<sequence>MSIWVKAETLLALGKRAISPQGGAIMEEKKYEITYIIRPDIEESAKSALIERFDKIVTDNGAKIIDSKDWSKRRFAYEIGGYNEGVYHIITLTTDSDAALNEFDRLSKINDDILRHMIVVRDD</sequence>
<dbReference type="FunFam" id="3.30.70.60:FF:000002">
    <property type="entry name" value="30S ribosomal protein S6"/>
    <property type="match status" value="1"/>
</dbReference>
<dbReference type="Proteomes" id="UP000005025">
    <property type="component" value="Unassembled WGS sequence"/>
</dbReference>
<dbReference type="GO" id="GO:0070181">
    <property type="term" value="F:small ribosomal subunit rRNA binding"/>
    <property type="evidence" value="ECO:0007669"/>
    <property type="project" value="TreeGrafter"/>
</dbReference>
<dbReference type="PANTHER" id="PTHR21011:SF1">
    <property type="entry name" value="SMALL RIBOSOMAL SUBUNIT PROTEIN BS6M"/>
    <property type="match status" value="1"/>
</dbReference>
<dbReference type="EMBL" id="AGRJ01000175">
    <property type="protein sequence ID" value="EHO50497.1"/>
    <property type="molecule type" value="Genomic_DNA"/>
</dbReference>
<gene>
    <name evidence="8" type="primary">rpsF</name>
    <name evidence="9" type="ORF">HMPREF9104_02036</name>
</gene>
<name>H1LHE5_9LACO</name>
<keyword evidence="2 8" id="KW-0699">rRNA-binding</keyword>
<dbReference type="InterPro" id="IPR000529">
    <property type="entry name" value="Ribosomal_bS6"/>
</dbReference>
<evidence type="ECO:0000256" key="3">
    <source>
        <dbReference type="ARBA" id="ARBA00022884"/>
    </source>
</evidence>
<keyword evidence="5 8" id="KW-0687">Ribonucleoprotein</keyword>
<comment type="function">
    <text evidence="6 8">Binds together with bS18 to 16S ribosomal RNA.</text>
</comment>
<evidence type="ECO:0000256" key="1">
    <source>
        <dbReference type="ARBA" id="ARBA00009512"/>
    </source>
</evidence>
<dbReference type="PANTHER" id="PTHR21011">
    <property type="entry name" value="MITOCHONDRIAL 28S RIBOSOMAL PROTEIN S6"/>
    <property type="match status" value="1"/>
</dbReference>
<dbReference type="Gene3D" id="3.30.70.60">
    <property type="match status" value="1"/>
</dbReference>
<dbReference type="SUPFAM" id="SSF54995">
    <property type="entry name" value="Ribosomal protein S6"/>
    <property type="match status" value="1"/>
</dbReference>
<keyword evidence="4 8" id="KW-0689">Ribosomal protein</keyword>
<accession>H1LHE5</accession>
<dbReference type="AlphaFoldDB" id="H1LHE5"/>
<dbReference type="GO" id="GO:0003735">
    <property type="term" value="F:structural constituent of ribosome"/>
    <property type="evidence" value="ECO:0007669"/>
    <property type="project" value="InterPro"/>
</dbReference>
<dbReference type="CDD" id="cd00473">
    <property type="entry name" value="bS6"/>
    <property type="match status" value="1"/>
</dbReference>